<dbReference type="Gene3D" id="2.70.50.50">
    <property type="entry name" value="chitin-binding protein cbp21"/>
    <property type="match status" value="1"/>
</dbReference>
<dbReference type="SMART" id="SM00060">
    <property type="entry name" value="FN3"/>
    <property type="match status" value="3"/>
</dbReference>
<dbReference type="SUPFAM" id="SSF51055">
    <property type="entry name" value="Carbohydrate binding domain"/>
    <property type="match status" value="1"/>
</dbReference>
<dbReference type="SUPFAM" id="SSF49265">
    <property type="entry name" value="Fibronectin type III"/>
    <property type="match status" value="1"/>
</dbReference>
<dbReference type="GO" id="GO:0004553">
    <property type="term" value="F:hydrolase activity, hydrolyzing O-glycosyl compounds"/>
    <property type="evidence" value="ECO:0007669"/>
    <property type="project" value="InterPro"/>
</dbReference>
<feature type="domain" description="Fibronectin type-III" evidence="4">
    <location>
        <begin position="435"/>
        <end position="529"/>
    </location>
</feature>
<dbReference type="PROSITE" id="PS50853">
    <property type="entry name" value="FN3"/>
    <property type="match status" value="2"/>
</dbReference>
<dbReference type="InterPro" id="IPR003961">
    <property type="entry name" value="FN3_dom"/>
</dbReference>
<dbReference type="Gene3D" id="2.10.10.20">
    <property type="entry name" value="Carbohydrate-binding module superfamily 5/12"/>
    <property type="match status" value="1"/>
</dbReference>
<dbReference type="InterPro" id="IPR013783">
    <property type="entry name" value="Ig-like_fold"/>
</dbReference>
<dbReference type="InterPro" id="IPR003610">
    <property type="entry name" value="CBM5/12"/>
</dbReference>
<dbReference type="EMBL" id="CP158294">
    <property type="protein sequence ID" value="XBV47539.1"/>
    <property type="molecule type" value="Genomic_DNA"/>
</dbReference>
<dbReference type="PANTHER" id="PTHR34823:SF1">
    <property type="entry name" value="CHITIN-BINDING TYPE-4 DOMAIN-CONTAINING PROTEIN"/>
    <property type="match status" value="1"/>
</dbReference>
<dbReference type="InterPro" id="IPR004302">
    <property type="entry name" value="Cellulose/chitin-bd_N"/>
</dbReference>
<dbReference type="Pfam" id="PF03067">
    <property type="entry name" value="LPMO_10"/>
    <property type="match status" value="1"/>
</dbReference>
<evidence type="ECO:0000256" key="3">
    <source>
        <dbReference type="SAM" id="MobiDB-lite"/>
    </source>
</evidence>
<name>A0AAU7U3H6_9GAMM</name>
<protein>
    <submittedName>
        <fullName evidence="5">Lytic polysaccharide monooxygenase</fullName>
    </submittedName>
</protein>
<dbReference type="InterPro" id="IPR051024">
    <property type="entry name" value="GlcNAc_Chitin_IntDeg"/>
</dbReference>
<dbReference type="RefSeq" id="WP_350262580.1">
    <property type="nucleotide sequence ID" value="NZ_CP158294.1"/>
</dbReference>
<gene>
    <name evidence="5" type="ORF">AAF463_24770</name>
</gene>
<dbReference type="GO" id="GO:0004497">
    <property type="term" value="F:monooxygenase activity"/>
    <property type="evidence" value="ECO:0007669"/>
    <property type="project" value="UniProtKB-KW"/>
</dbReference>
<dbReference type="CDD" id="cd21177">
    <property type="entry name" value="LPMO_AA10"/>
    <property type="match status" value="1"/>
</dbReference>
<dbReference type="InterPro" id="IPR036116">
    <property type="entry name" value="FN3_sf"/>
</dbReference>
<evidence type="ECO:0000256" key="2">
    <source>
        <dbReference type="ARBA" id="ARBA00022801"/>
    </source>
</evidence>
<sequence>MKKVANDKADIEAVAPKHGYSKASRAYLLKERLPPGKFPIGGGVNQLEAGKFFPATESNIYEEEPFSKDTPNNTPPKDEQIASAGNTVAIEVGMDDVLDPVSNKAWPTIEVKNGVRLPVVWTWQEGQIHVTRRYNYFITKADWDPAKKLSRAQFETKPIYQIQFPENPHDEYRDSALWPSEPTIHNVLLPERTGYHVLLSVWEVAETGNAFYQVFDLNFSGKEISSSIYPPEGFRLGDKTINKFEGAMISKTPVNLKWLSPKEHGASLPEFFYIYRDGVKLGQVEGTELGYSDATAKAGTQYEYSVTSVEGINESTHSHILKILIESQSEPEPEKPLPPTNLHQMGVQPTSINLMWNKPSDVRNVRGYILYVGGQKLVSLNGAETKEYMHSGLTPDTEYNYYIVSVSNTDKLSEPSNTLTQKTLPESSGEQKPSKPVNLSAKSVSSSKVVLVWDKPLENPTLVQGYQVHRDPDSRNEQKFSVGVTATGGEFTDPSVKANSEYNYSVTAVYDGSKESEKSDPLSVKTPDYATWLAGTSYVQGDIVRYSSILWEAKNAHVASNANRPQANSQFWIKYSS</sequence>
<feature type="region of interest" description="Disordered" evidence="3">
    <location>
        <begin position="411"/>
        <end position="441"/>
    </location>
</feature>
<dbReference type="InterPro" id="IPR014756">
    <property type="entry name" value="Ig_E-set"/>
</dbReference>
<accession>A0AAU7U3H6</accession>
<geneLocation type="plasmid" evidence="5">
    <name>plasmindB</name>
</geneLocation>
<keyword evidence="2" id="KW-0378">Hydrolase</keyword>
<dbReference type="Pfam" id="PF00041">
    <property type="entry name" value="fn3"/>
    <property type="match status" value="2"/>
</dbReference>
<evidence type="ECO:0000313" key="5">
    <source>
        <dbReference type="EMBL" id="XBV47539.1"/>
    </source>
</evidence>
<feature type="domain" description="Fibronectin type-III" evidence="4">
    <location>
        <begin position="338"/>
        <end position="426"/>
    </location>
</feature>
<dbReference type="InterPro" id="IPR036573">
    <property type="entry name" value="CBM_sf_5/12"/>
</dbReference>
<dbReference type="SUPFAM" id="SSF81296">
    <property type="entry name" value="E set domains"/>
    <property type="match status" value="1"/>
</dbReference>
<dbReference type="SMART" id="SM00495">
    <property type="entry name" value="ChtBD3"/>
    <property type="match status" value="1"/>
</dbReference>
<dbReference type="GO" id="GO:0005576">
    <property type="term" value="C:extracellular region"/>
    <property type="evidence" value="ECO:0007669"/>
    <property type="project" value="InterPro"/>
</dbReference>
<keyword evidence="5" id="KW-0503">Monooxygenase</keyword>
<dbReference type="PANTHER" id="PTHR34823">
    <property type="entry name" value="GLCNAC-BINDING PROTEIN A"/>
    <property type="match status" value="1"/>
</dbReference>
<keyword evidence="5" id="KW-0560">Oxidoreductase</keyword>
<feature type="compositionally biased region" description="Polar residues" evidence="3">
    <location>
        <begin position="411"/>
        <end position="431"/>
    </location>
</feature>
<keyword evidence="1" id="KW-0732">Signal</keyword>
<proteinExistence type="predicted"/>
<evidence type="ECO:0000256" key="1">
    <source>
        <dbReference type="ARBA" id="ARBA00022729"/>
    </source>
</evidence>
<dbReference type="Gene3D" id="2.60.40.10">
    <property type="entry name" value="Immunoglobulins"/>
    <property type="match status" value="3"/>
</dbReference>
<reference evidence="5" key="1">
    <citation type="submission" date="2024-06" db="EMBL/GenBank/DDBJ databases">
        <title>Multiomics insights into the TNT degradation mechanism by Pantoea sp. BJ2 isolated from an ammunition destruction site.</title>
        <authorList>
            <person name="Luo J."/>
        </authorList>
    </citation>
    <scope>NUCLEOTIDE SEQUENCE</scope>
    <source>
        <strain evidence="5">BJ2</strain>
        <plasmid evidence="5">plasmindB</plasmid>
    </source>
</reference>
<keyword evidence="5" id="KW-0614">Plasmid</keyword>
<evidence type="ECO:0000259" key="4">
    <source>
        <dbReference type="PROSITE" id="PS50853"/>
    </source>
</evidence>
<dbReference type="GO" id="GO:0005975">
    <property type="term" value="P:carbohydrate metabolic process"/>
    <property type="evidence" value="ECO:0007669"/>
    <property type="project" value="InterPro"/>
</dbReference>
<organism evidence="5">
    <name type="scientific">Pantoea sp. BJ2</name>
    <dbReference type="NCBI Taxonomy" id="3141322"/>
    <lineage>
        <taxon>Bacteria</taxon>
        <taxon>Pseudomonadati</taxon>
        <taxon>Pseudomonadota</taxon>
        <taxon>Gammaproteobacteria</taxon>
        <taxon>Enterobacterales</taxon>
        <taxon>Erwiniaceae</taxon>
        <taxon>Pantoea</taxon>
    </lineage>
</organism>
<dbReference type="CDD" id="cd00063">
    <property type="entry name" value="FN3"/>
    <property type="match status" value="2"/>
</dbReference>
<dbReference type="AlphaFoldDB" id="A0AAU7U3H6"/>
<dbReference type="GO" id="GO:0030246">
    <property type="term" value="F:carbohydrate binding"/>
    <property type="evidence" value="ECO:0007669"/>
    <property type="project" value="InterPro"/>
</dbReference>